<feature type="transmembrane region" description="Helical" evidence="1">
    <location>
        <begin position="83"/>
        <end position="101"/>
    </location>
</feature>
<dbReference type="Proteomes" id="UP000004322">
    <property type="component" value="Unassembled WGS sequence"/>
</dbReference>
<feature type="transmembrane region" description="Helical" evidence="1">
    <location>
        <begin position="116"/>
        <end position="136"/>
    </location>
</feature>
<dbReference type="OrthoDB" id="10012391at2"/>
<organism evidence="2 3">
    <name type="scientific">Streptococcus criceti HS-6</name>
    <dbReference type="NCBI Taxonomy" id="873449"/>
    <lineage>
        <taxon>Bacteria</taxon>
        <taxon>Bacillati</taxon>
        <taxon>Bacillota</taxon>
        <taxon>Bacilli</taxon>
        <taxon>Lactobacillales</taxon>
        <taxon>Streptococcaceae</taxon>
        <taxon>Streptococcus</taxon>
    </lineage>
</organism>
<evidence type="ECO:0000256" key="1">
    <source>
        <dbReference type="SAM" id="Phobius"/>
    </source>
</evidence>
<feature type="transmembrane region" description="Helical" evidence="1">
    <location>
        <begin position="43"/>
        <end position="62"/>
    </location>
</feature>
<comment type="caution">
    <text evidence="2">The sequence shown here is derived from an EMBL/GenBank/DDBJ whole genome shotgun (WGS) entry which is preliminary data.</text>
</comment>
<keyword evidence="1" id="KW-1133">Transmembrane helix</keyword>
<keyword evidence="1" id="KW-0812">Transmembrane</keyword>
<gene>
    <name evidence="2" type="ORF">STRCR_0033</name>
</gene>
<keyword evidence="1" id="KW-0472">Membrane</keyword>
<accession>G5JMR9</accession>
<evidence type="ECO:0000313" key="2">
    <source>
        <dbReference type="EMBL" id="EHI74734.1"/>
    </source>
</evidence>
<evidence type="ECO:0000313" key="3">
    <source>
        <dbReference type="Proteomes" id="UP000004322"/>
    </source>
</evidence>
<dbReference type="AlphaFoldDB" id="G5JMR9"/>
<proteinExistence type="predicted"/>
<dbReference type="RefSeq" id="WP_004228342.1">
    <property type="nucleotide sequence ID" value="NZ_AEUV02000002.1"/>
</dbReference>
<feature type="transmembrane region" description="Helical" evidence="1">
    <location>
        <begin position="12"/>
        <end position="37"/>
    </location>
</feature>
<dbReference type="EMBL" id="AEUV02000002">
    <property type="protein sequence ID" value="EHI74734.1"/>
    <property type="molecule type" value="Genomic_DNA"/>
</dbReference>
<reference evidence="2" key="1">
    <citation type="submission" date="2011-07" db="EMBL/GenBank/DDBJ databases">
        <authorList>
            <person name="Stanhope M.J."/>
            <person name="Durkin A.S."/>
            <person name="Hostetler J."/>
            <person name="Kim M."/>
            <person name="Radune D."/>
            <person name="Singh I."/>
            <person name="Town C.D."/>
        </authorList>
    </citation>
    <scope>NUCLEOTIDE SEQUENCE [LARGE SCALE GENOMIC DNA]</scope>
    <source>
        <strain evidence="2">HS-6</strain>
    </source>
</reference>
<protein>
    <submittedName>
        <fullName evidence="2">Uncharacterized protein</fullName>
    </submittedName>
</protein>
<keyword evidence="3" id="KW-1185">Reference proteome</keyword>
<sequence>MDGKKSFLERHEWIGIIVDWVIFLGPTIVLGGILSQVLKDGDYFIPILALLVVPIFSFYVNILRPSKSERLKEWKDYFSGNGFFALIIWGCHSTIGLYGKYRLVQGPVWKMELKKAVPIFVLEGVVTGLWFLLAYISKKYNWQTTKSQPTDEQEVAIIETATKNRKKG</sequence>
<name>G5JMR9_STRCG</name>